<feature type="region of interest" description="Disordered" evidence="1">
    <location>
        <begin position="171"/>
        <end position="222"/>
    </location>
</feature>
<comment type="caution">
    <text evidence="2">The sequence shown here is derived from an EMBL/GenBank/DDBJ whole genome shotgun (WGS) entry which is preliminary data.</text>
</comment>
<evidence type="ECO:0000313" key="4">
    <source>
        <dbReference type="Proteomes" id="UP000822369"/>
    </source>
</evidence>
<dbReference type="InterPro" id="IPR032727">
    <property type="entry name" value="CLAMP"/>
</dbReference>
<dbReference type="OrthoDB" id="419455at2759"/>
<protein>
    <submittedName>
        <fullName evidence="3">Transcript variant X1</fullName>
    </submittedName>
    <submittedName>
        <fullName evidence="2">Transcript variant X2</fullName>
    </submittedName>
</protein>
<dbReference type="Pfam" id="PF14769">
    <property type="entry name" value="CLAMP"/>
    <property type="match status" value="1"/>
</dbReference>
<sequence length="222" mass="25555">MDSQLKVPRTLKAKLMLWSDVSYHNMEYIDQMQSIPELESALCRVLGVDLPEPRRGILLKLYVQTVLFCRKQSFRKEQTSTLLSIIKSIHEANIETPLNNLEQCLDYCNELLLCHCCHRPPFSVSFFSYQEANCILDYIHNSYLMHHELYKYFFAPQVQVDLPLTYSGMEKEESTASEKPGSSADNNNMESEAEPMISSGQQEVPTEQEESNGDDQNSQTRV</sequence>
<evidence type="ECO:0000313" key="3">
    <source>
        <dbReference type="EMBL" id="KAF7204632.1"/>
    </source>
</evidence>
<reference evidence="2" key="1">
    <citation type="submission" date="2020-03" db="EMBL/GenBank/DDBJ databases">
        <title>Intra-Species Differences in Population Size shape Life History and Genome Evolution.</title>
        <authorList>
            <person name="Willemsen D."/>
            <person name="Cui R."/>
            <person name="Valenzano D.R."/>
        </authorList>
    </citation>
    <scope>NUCLEOTIDE SEQUENCE</scope>
    <source>
        <strain evidence="2">GRZ</strain>
        <tissue evidence="2">Whole</tissue>
    </source>
</reference>
<dbReference type="EMBL" id="JAAVVJ010000016">
    <property type="protein sequence ID" value="KAF7204632.1"/>
    <property type="molecule type" value="Genomic_DNA"/>
</dbReference>
<dbReference type="CTD" id="90835"/>
<dbReference type="PANTHER" id="PTHR28457">
    <property type="entry name" value="COILED-COIL DOMAIN-CONTAINING PROTEIN 189"/>
    <property type="match status" value="1"/>
</dbReference>
<dbReference type="Proteomes" id="UP000822369">
    <property type="component" value="Chromosome 16"/>
</dbReference>
<dbReference type="KEGG" id="nfu:107388074"/>
<evidence type="ECO:0000256" key="1">
    <source>
        <dbReference type="SAM" id="MobiDB-lite"/>
    </source>
</evidence>
<evidence type="ECO:0000313" key="2">
    <source>
        <dbReference type="EMBL" id="KAF7204628.1"/>
    </source>
</evidence>
<dbReference type="OMA" id="QTYIKTQ"/>
<accession>A0A9D2XMV3</accession>
<proteinExistence type="predicted"/>
<gene>
    <name evidence="2" type="primary">ccdc189</name>
    <name evidence="2" type="ORF">G4P62_012216</name>
</gene>
<dbReference type="PANTHER" id="PTHR28457:SF1">
    <property type="entry name" value="CILIA- AND FLAGELLA-ASSOCIATED PROTEIN 119"/>
    <property type="match status" value="1"/>
</dbReference>
<name>A0A9D2XMV3_NOTFU</name>
<dbReference type="AlphaFoldDB" id="A0A9D2XMV3"/>
<organism evidence="2 4">
    <name type="scientific">Nothobranchius furzeri</name>
    <name type="common">Turquoise killifish</name>
    <dbReference type="NCBI Taxonomy" id="105023"/>
    <lineage>
        <taxon>Eukaryota</taxon>
        <taxon>Metazoa</taxon>
        <taxon>Chordata</taxon>
        <taxon>Craniata</taxon>
        <taxon>Vertebrata</taxon>
        <taxon>Euteleostomi</taxon>
        <taxon>Actinopterygii</taxon>
        <taxon>Neopterygii</taxon>
        <taxon>Teleostei</taxon>
        <taxon>Neoteleostei</taxon>
        <taxon>Acanthomorphata</taxon>
        <taxon>Ovalentaria</taxon>
        <taxon>Atherinomorphae</taxon>
        <taxon>Cyprinodontiformes</taxon>
        <taxon>Nothobranchiidae</taxon>
        <taxon>Nothobranchius</taxon>
    </lineage>
</organism>
<dbReference type="GeneID" id="107388074"/>
<dbReference type="EMBL" id="JAAVVJ010000016">
    <property type="protein sequence ID" value="KAF7204628.1"/>
    <property type="molecule type" value="Genomic_DNA"/>
</dbReference>